<dbReference type="Proteomes" id="UP001162164">
    <property type="component" value="Unassembled WGS sequence"/>
</dbReference>
<dbReference type="EMBL" id="JAPWTJ010002105">
    <property type="protein sequence ID" value="KAJ8967903.1"/>
    <property type="molecule type" value="Genomic_DNA"/>
</dbReference>
<accession>A0ABQ9IWQ9</accession>
<name>A0ABQ9IWQ9_9CUCU</name>
<evidence type="ECO:0000313" key="1">
    <source>
        <dbReference type="EMBL" id="KAJ8967903.1"/>
    </source>
</evidence>
<protein>
    <submittedName>
        <fullName evidence="1">Uncharacterized protein</fullName>
    </submittedName>
</protein>
<keyword evidence="2" id="KW-1185">Reference proteome</keyword>
<organism evidence="1 2">
    <name type="scientific">Molorchus minor</name>
    <dbReference type="NCBI Taxonomy" id="1323400"/>
    <lineage>
        <taxon>Eukaryota</taxon>
        <taxon>Metazoa</taxon>
        <taxon>Ecdysozoa</taxon>
        <taxon>Arthropoda</taxon>
        <taxon>Hexapoda</taxon>
        <taxon>Insecta</taxon>
        <taxon>Pterygota</taxon>
        <taxon>Neoptera</taxon>
        <taxon>Endopterygota</taxon>
        <taxon>Coleoptera</taxon>
        <taxon>Polyphaga</taxon>
        <taxon>Cucujiformia</taxon>
        <taxon>Chrysomeloidea</taxon>
        <taxon>Cerambycidae</taxon>
        <taxon>Lamiinae</taxon>
        <taxon>Monochamini</taxon>
        <taxon>Molorchus</taxon>
    </lineage>
</organism>
<sequence length="161" mass="17929">MLPVSGENIFYSFDESFCNTCLKLDGKAAMMGCDSTDCMYDGLPCTFVTAVVIFFVESVQRCVAPAQLLTDSKLSCNRNTQRNGPKGASYLDMNNLRSFKENTDATNLFGGGMDIEGVNNIVFNDDIPEDSDTYLHRVAKRIVLLKDDNSKQCFEKRKSIC</sequence>
<dbReference type="InterPro" id="IPR027417">
    <property type="entry name" value="P-loop_NTPase"/>
</dbReference>
<proteinExistence type="predicted"/>
<gene>
    <name evidence="1" type="ORF">NQ317_000583</name>
</gene>
<evidence type="ECO:0000313" key="2">
    <source>
        <dbReference type="Proteomes" id="UP001162164"/>
    </source>
</evidence>
<reference evidence="1" key="1">
    <citation type="journal article" date="2023" name="Insect Mol. Biol.">
        <title>Genome sequencing provides insights into the evolution of gene families encoding plant cell wall-degrading enzymes in longhorned beetles.</title>
        <authorList>
            <person name="Shin N.R."/>
            <person name="Okamura Y."/>
            <person name="Kirsch R."/>
            <person name="Pauchet Y."/>
        </authorList>
    </citation>
    <scope>NUCLEOTIDE SEQUENCE</scope>
    <source>
        <strain evidence="1">MMC_N1</strain>
    </source>
</reference>
<dbReference type="SUPFAM" id="SSF52540">
    <property type="entry name" value="P-loop containing nucleoside triphosphate hydrolases"/>
    <property type="match status" value="1"/>
</dbReference>
<comment type="caution">
    <text evidence="1">The sequence shown here is derived from an EMBL/GenBank/DDBJ whole genome shotgun (WGS) entry which is preliminary data.</text>
</comment>